<protein>
    <submittedName>
        <fullName evidence="1">Uncharacterized protein</fullName>
    </submittedName>
</protein>
<organism evidence="1 2">
    <name type="scientific">Rhynocoris fuscipes</name>
    <dbReference type="NCBI Taxonomy" id="488301"/>
    <lineage>
        <taxon>Eukaryota</taxon>
        <taxon>Metazoa</taxon>
        <taxon>Ecdysozoa</taxon>
        <taxon>Arthropoda</taxon>
        <taxon>Hexapoda</taxon>
        <taxon>Insecta</taxon>
        <taxon>Pterygota</taxon>
        <taxon>Neoptera</taxon>
        <taxon>Paraneoptera</taxon>
        <taxon>Hemiptera</taxon>
        <taxon>Heteroptera</taxon>
        <taxon>Panheteroptera</taxon>
        <taxon>Cimicomorpha</taxon>
        <taxon>Reduviidae</taxon>
        <taxon>Harpactorinae</taxon>
        <taxon>Harpactorini</taxon>
        <taxon>Rhynocoris</taxon>
    </lineage>
</organism>
<name>A0AAW1CSR3_9HEMI</name>
<dbReference type="Proteomes" id="UP001461498">
    <property type="component" value="Unassembled WGS sequence"/>
</dbReference>
<dbReference type="EMBL" id="JAPXFL010000011">
    <property type="protein sequence ID" value="KAK9499305.1"/>
    <property type="molecule type" value="Genomic_DNA"/>
</dbReference>
<comment type="caution">
    <text evidence="1">The sequence shown here is derived from an EMBL/GenBank/DDBJ whole genome shotgun (WGS) entry which is preliminary data.</text>
</comment>
<proteinExistence type="predicted"/>
<reference evidence="1 2" key="1">
    <citation type="submission" date="2022-12" db="EMBL/GenBank/DDBJ databases">
        <title>Chromosome-level genome assembly of true bugs.</title>
        <authorList>
            <person name="Ma L."/>
            <person name="Li H."/>
        </authorList>
    </citation>
    <scope>NUCLEOTIDE SEQUENCE [LARGE SCALE GENOMIC DNA]</scope>
    <source>
        <strain evidence="1">Lab_2022b</strain>
    </source>
</reference>
<dbReference type="AlphaFoldDB" id="A0AAW1CSR3"/>
<evidence type="ECO:0000313" key="1">
    <source>
        <dbReference type="EMBL" id="KAK9499305.1"/>
    </source>
</evidence>
<accession>A0AAW1CSR3</accession>
<sequence length="69" mass="7823">MSALPMMTYVDFGSKRKKPQSTSCASVRGWRGCDLESWRNLITSPCSFMEEPLSKLKTFINESGLRAFL</sequence>
<gene>
    <name evidence="1" type="ORF">O3M35_002358</name>
</gene>
<evidence type="ECO:0000313" key="2">
    <source>
        <dbReference type="Proteomes" id="UP001461498"/>
    </source>
</evidence>
<keyword evidence="2" id="KW-1185">Reference proteome</keyword>